<gene>
    <name evidence="2" type="ORF">GCM10017786_28050</name>
</gene>
<dbReference type="Proteomes" id="UP000605897">
    <property type="component" value="Unassembled WGS sequence"/>
</dbReference>
<proteinExistence type="predicted"/>
<protein>
    <recommendedName>
        <fullName evidence="1">Dienelactone hydrolase domain-containing protein</fullName>
    </recommendedName>
</protein>
<comment type="caution">
    <text evidence="2">The sequence shown here is derived from an EMBL/GenBank/DDBJ whole genome shotgun (WGS) entry which is preliminary data.</text>
</comment>
<dbReference type="InterPro" id="IPR051411">
    <property type="entry name" value="Polyketide_trans_af380"/>
</dbReference>
<feature type="domain" description="Dienelactone hydrolase" evidence="1">
    <location>
        <begin position="2"/>
        <end position="59"/>
    </location>
</feature>
<dbReference type="InterPro" id="IPR029058">
    <property type="entry name" value="AB_hydrolase_fold"/>
</dbReference>
<dbReference type="Pfam" id="PF01738">
    <property type="entry name" value="DLH"/>
    <property type="match status" value="1"/>
</dbReference>
<dbReference type="Gene3D" id="3.40.50.1820">
    <property type="entry name" value="alpha/beta hydrolase"/>
    <property type="match status" value="1"/>
</dbReference>
<accession>A0ABQ3IX49</accession>
<dbReference type="PANTHER" id="PTHR47751">
    <property type="entry name" value="SUPERFAMILY HYDROLASE, PUTATIVE (AFU_ORTHOLOGUE AFUA_2G16580)-RELATED"/>
    <property type="match status" value="1"/>
</dbReference>
<organism evidence="2 3">
    <name type="scientific">Amycolatopsis deserti</name>
    <dbReference type="NCBI Taxonomy" id="185696"/>
    <lineage>
        <taxon>Bacteria</taxon>
        <taxon>Bacillati</taxon>
        <taxon>Actinomycetota</taxon>
        <taxon>Actinomycetes</taxon>
        <taxon>Pseudonocardiales</taxon>
        <taxon>Pseudonocardiaceae</taxon>
        <taxon>Amycolatopsis</taxon>
    </lineage>
</organism>
<evidence type="ECO:0000259" key="1">
    <source>
        <dbReference type="Pfam" id="PF01738"/>
    </source>
</evidence>
<keyword evidence="3" id="KW-1185">Reference proteome</keyword>
<sequence>MRAAVDHLQTVDYVAAGRIGVLGVCAGGGYAVTAAMTDHAAGSLWHTTELHSRVRSAEKLVVVEGGTHMDFYDVPEYVKRAVEEATPFFEENLAG</sequence>
<evidence type="ECO:0000313" key="3">
    <source>
        <dbReference type="Proteomes" id="UP000605897"/>
    </source>
</evidence>
<dbReference type="SUPFAM" id="SSF53474">
    <property type="entry name" value="alpha/beta-Hydrolases"/>
    <property type="match status" value="1"/>
</dbReference>
<dbReference type="InterPro" id="IPR002925">
    <property type="entry name" value="Dienelactn_hydro"/>
</dbReference>
<name>A0ABQ3IX49_9PSEU</name>
<dbReference type="PANTHER" id="PTHR47751:SF1">
    <property type="entry name" value="SUPERFAMILY HYDROLASE, PUTATIVE (AFU_ORTHOLOGUE AFUA_2G16580)-RELATED"/>
    <property type="match status" value="1"/>
</dbReference>
<reference evidence="3" key="1">
    <citation type="journal article" date="2019" name="Int. J. Syst. Evol. Microbiol.">
        <title>The Global Catalogue of Microorganisms (GCM) 10K type strain sequencing project: providing services to taxonomists for standard genome sequencing and annotation.</title>
        <authorList>
            <consortium name="The Broad Institute Genomics Platform"/>
            <consortium name="The Broad Institute Genome Sequencing Center for Infectious Disease"/>
            <person name="Wu L."/>
            <person name="Ma J."/>
        </authorList>
    </citation>
    <scope>NUCLEOTIDE SEQUENCE [LARGE SCALE GENOMIC DNA]</scope>
    <source>
        <strain evidence="3">CGMCC 4.7677</strain>
    </source>
</reference>
<dbReference type="EMBL" id="BNAU01000002">
    <property type="protein sequence ID" value="GHE93661.1"/>
    <property type="molecule type" value="Genomic_DNA"/>
</dbReference>
<evidence type="ECO:0000313" key="2">
    <source>
        <dbReference type="EMBL" id="GHE93661.1"/>
    </source>
</evidence>